<proteinExistence type="predicted"/>
<name>A0A5P1E2U7_ASPOF</name>
<dbReference type="EMBL" id="CM007390">
    <property type="protein sequence ID" value="ONK56860.1"/>
    <property type="molecule type" value="Genomic_DNA"/>
</dbReference>
<organism evidence="2 3">
    <name type="scientific">Asparagus officinalis</name>
    <name type="common">Garden asparagus</name>
    <dbReference type="NCBI Taxonomy" id="4686"/>
    <lineage>
        <taxon>Eukaryota</taxon>
        <taxon>Viridiplantae</taxon>
        <taxon>Streptophyta</taxon>
        <taxon>Embryophyta</taxon>
        <taxon>Tracheophyta</taxon>
        <taxon>Spermatophyta</taxon>
        <taxon>Magnoliopsida</taxon>
        <taxon>Liliopsida</taxon>
        <taxon>Asparagales</taxon>
        <taxon>Asparagaceae</taxon>
        <taxon>Asparagoideae</taxon>
        <taxon>Asparagus</taxon>
    </lineage>
</organism>
<gene>
    <name evidence="2" type="ORF">A4U43_C10F13870</name>
</gene>
<accession>A0A5P1E2U7</accession>
<dbReference type="AlphaFoldDB" id="A0A5P1E2U7"/>
<keyword evidence="1" id="KW-0732">Signal</keyword>
<evidence type="ECO:0000313" key="3">
    <source>
        <dbReference type="Proteomes" id="UP000243459"/>
    </source>
</evidence>
<keyword evidence="3" id="KW-1185">Reference proteome</keyword>
<feature type="chain" id="PRO_5024301667" evidence="1">
    <location>
        <begin position="32"/>
        <end position="143"/>
    </location>
</feature>
<protein>
    <submittedName>
        <fullName evidence="2">Uncharacterized protein</fullName>
    </submittedName>
</protein>
<dbReference type="Gramene" id="ONK56860">
    <property type="protein sequence ID" value="ONK56860"/>
    <property type="gene ID" value="A4U43_C10F13870"/>
</dbReference>
<reference evidence="3" key="1">
    <citation type="journal article" date="2017" name="Nat. Commun.">
        <title>The asparagus genome sheds light on the origin and evolution of a young Y chromosome.</title>
        <authorList>
            <person name="Harkess A."/>
            <person name="Zhou J."/>
            <person name="Xu C."/>
            <person name="Bowers J.E."/>
            <person name="Van der Hulst R."/>
            <person name="Ayyampalayam S."/>
            <person name="Mercati F."/>
            <person name="Riccardi P."/>
            <person name="McKain M.R."/>
            <person name="Kakrana A."/>
            <person name="Tang H."/>
            <person name="Ray J."/>
            <person name="Groenendijk J."/>
            <person name="Arikit S."/>
            <person name="Mathioni S.M."/>
            <person name="Nakano M."/>
            <person name="Shan H."/>
            <person name="Telgmann-Rauber A."/>
            <person name="Kanno A."/>
            <person name="Yue Z."/>
            <person name="Chen H."/>
            <person name="Li W."/>
            <person name="Chen Y."/>
            <person name="Xu X."/>
            <person name="Zhang Y."/>
            <person name="Luo S."/>
            <person name="Chen H."/>
            <person name="Gao J."/>
            <person name="Mao Z."/>
            <person name="Pires J.C."/>
            <person name="Luo M."/>
            <person name="Kudrna D."/>
            <person name="Wing R.A."/>
            <person name="Meyers B.C."/>
            <person name="Yi K."/>
            <person name="Kong H."/>
            <person name="Lavrijsen P."/>
            <person name="Sunseri F."/>
            <person name="Falavigna A."/>
            <person name="Ye Y."/>
            <person name="Leebens-Mack J.H."/>
            <person name="Chen G."/>
        </authorList>
    </citation>
    <scope>NUCLEOTIDE SEQUENCE [LARGE SCALE GENOMIC DNA]</scope>
    <source>
        <strain evidence="3">cv. DH0086</strain>
    </source>
</reference>
<sequence length="143" mass="15734">MSSQRKHADLLFTVIIVFFLIFAVSMQTSAAIRQTPEGFDGERYLPLTTKSAFEKTREFMASWMLSGEIRGKKVVHAVHISEIPTGKAFVVSGDAMAVKATQQELFPGLQNTETLLTQLSGEIKGKKVVHAVHVSETPAEAWA</sequence>
<dbReference type="Proteomes" id="UP000243459">
    <property type="component" value="Chromosome 10"/>
</dbReference>
<feature type="signal peptide" evidence="1">
    <location>
        <begin position="1"/>
        <end position="31"/>
    </location>
</feature>
<evidence type="ECO:0000256" key="1">
    <source>
        <dbReference type="SAM" id="SignalP"/>
    </source>
</evidence>
<evidence type="ECO:0000313" key="2">
    <source>
        <dbReference type="EMBL" id="ONK56860.1"/>
    </source>
</evidence>